<dbReference type="AlphaFoldDB" id="A0A9N8DF21"/>
<sequence length="396" mass="45006">MTRQSQQQHQAPPSRWILLPMLACVLSPLAESSMFGNRQRFASKRQPMVSASSLHVLDLRGGSTTVATAKEDDEKKEEEEKPSSSSLMTDKYRMQQMVLLQSRSARLRQELVDRGVLTDVPTGDTSTTAEPVDWDCALSTPRHPKRCLYSYDAQEYTKVVAPIGSSDWIGLATMNRLRRTDPSKLEPMWHNKYAIHRAWFGAHSPYSLYAHLPWQGYLLTILLDVPLVLNIFVATILAIVVHMTRPIWESLLALLLTSGLLWKQWPHWFRFAHAALPFKLLMGQMAWKSVGMVFGKVAHQIREYLITMEGQIWEASIPITVVDAGDEAIVAQKTGFRSSNDEEADEDMDDDEDDMDDDGSEEEDEEINLDDDDESDDGSDFEMITKFGGEEKRYVF</sequence>
<feature type="transmembrane region" description="Helical" evidence="2">
    <location>
        <begin position="217"/>
        <end position="240"/>
    </location>
</feature>
<proteinExistence type="predicted"/>
<keyword evidence="5" id="KW-1185">Reference proteome</keyword>
<evidence type="ECO:0000256" key="1">
    <source>
        <dbReference type="SAM" id="MobiDB-lite"/>
    </source>
</evidence>
<accession>A0A9N8DF21</accession>
<feature type="compositionally biased region" description="Acidic residues" evidence="1">
    <location>
        <begin position="341"/>
        <end position="380"/>
    </location>
</feature>
<keyword evidence="2" id="KW-0812">Transmembrane</keyword>
<keyword evidence="3" id="KW-0732">Signal</keyword>
<name>A0A9N8DF21_9STRA</name>
<gene>
    <name evidence="4" type="ORF">SEMRO_118_G057900.1</name>
</gene>
<feature type="chain" id="PRO_5040264053" evidence="3">
    <location>
        <begin position="33"/>
        <end position="396"/>
    </location>
</feature>
<evidence type="ECO:0000313" key="5">
    <source>
        <dbReference type="Proteomes" id="UP001153069"/>
    </source>
</evidence>
<keyword evidence="2" id="KW-1133">Transmembrane helix</keyword>
<comment type="caution">
    <text evidence="4">The sequence shown here is derived from an EMBL/GenBank/DDBJ whole genome shotgun (WGS) entry which is preliminary data.</text>
</comment>
<reference evidence="4" key="1">
    <citation type="submission" date="2020-06" db="EMBL/GenBank/DDBJ databases">
        <authorList>
            <consortium name="Plant Systems Biology data submission"/>
        </authorList>
    </citation>
    <scope>NUCLEOTIDE SEQUENCE</scope>
    <source>
        <strain evidence="4">D6</strain>
    </source>
</reference>
<organism evidence="4 5">
    <name type="scientific">Seminavis robusta</name>
    <dbReference type="NCBI Taxonomy" id="568900"/>
    <lineage>
        <taxon>Eukaryota</taxon>
        <taxon>Sar</taxon>
        <taxon>Stramenopiles</taxon>
        <taxon>Ochrophyta</taxon>
        <taxon>Bacillariophyta</taxon>
        <taxon>Bacillariophyceae</taxon>
        <taxon>Bacillariophycidae</taxon>
        <taxon>Naviculales</taxon>
        <taxon>Naviculaceae</taxon>
        <taxon>Seminavis</taxon>
    </lineage>
</organism>
<keyword evidence="2" id="KW-0472">Membrane</keyword>
<protein>
    <submittedName>
        <fullName evidence="4">Uncharacterized protein</fullName>
    </submittedName>
</protein>
<evidence type="ECO:0000256" key="3">
    <source>
        <dbReference type="SAM" id="SignalP"/>
    </source>
</evidence>
<dbReference type="Proteomes" id="UP001153069">
    <property type="component" value="Unassembled WGS sequence"/>
</dbReference>
<feature type="region of interest" description="Disordered" evidence="1">
    <location>
        <begin position="333"/>
        <end position="382"/>
    </location>
</feature>
<evidence type="ECO:0000256" key="2">
    <source>
        <dbReference type="SAM" id="Phobius"/>
    </source>
</evidence>
<feature type="signal peptide" evidence="3">
    <location>
        <begin position="1"/>
        <end position="32"/>
    </location>
</feature>
<evidence type="ECO:0000313" key="4">
    <source>
        <dbReference type="EMBL" id="CAB9501798.1"/>
    </source>
</evidence>
<dbReference type="EMBL" id="CAICTM010000117">
    <property type="protein sequence ID" value="CAB9501798.1"/>
    <property type="molecule type" value="Genomic_DNA"/>
</dbReference>
<dbReference type="OrthoDB" id="46149at2759"/>
<feature type="region of interest" description="Disordered" evidence="1">
    <location>
        <begin position="62"/>
        <end position="88"/>
    </location>
</feature>
<feature type="compositionally biased region" description="Basic and acidic residues" evidence="1">
    <location>
        <begin position="69"/>
        <end position="82"/>
    </location>
</feature>